<keyword evidence="3" id="KW-0804">Transcription</keyword>
<accession>A0A858QB81</accession>
<dbReference type="KEGG" id="metu:GNH96_14120"/>
<dbReference type="InterPro" id="IPR035418">
    <property type="entry name" value="AraC-bd_2"/>
</dbReference>
<dbReference type="PANTHER" id="PTHR46796">
    <property type="entry name" value="HTH-TYPE TRANSCRIPTIONAL ACTIVATOR RHAS-RELATED"/>
    <property type="match status" value="1"/>
</dbReference>
<dbReference type="AlphaFoldDB" id="A0A858QB81"/>
<keyword evidence="2" id="KW-0238">DNA-binding</keyword>
<evidence type="ECO:0000256" key="2">
    <source>
        <dbReference type="ARBA" id="ARBA00023125"/>
    </source>
</evidence>
<evidence type="ECO:0000313" key="5">
    <source>
        <dbReference type="EMBL" id="QJD30975.1"/>
    </source>
</evidence>
<evidence type="ECO:0000256" key="3">
    <source>
        <dbReference type="ARBA" id="ARBA00023163"/>
    </source>
</evidence>
<organism evidence="5 6">
    <name type="scientific">Methylococcus geothermalis</name>
    <dbReference type="NCBI Taxonomy" id="2681310"/>
    <lineage>
        <taxon>Bacteria</taxon>
        <taxon>Pseudomonadati</taxon>
        <taxon>Pseudomonadota</taxon>
        <taxon>Gammaproteobacteria</taxon>
        <taxon>Methylococcales</taxon>
        <taxon>Methylococcaceae</taxon>
        <taxon>Methylococcus</taxon>
    </lineage>
</organism>
<feature type="domain" description="HTH araC/xylS-type" evidence="4">
    <location>
        <begin position="222"/>
        <end position="322"/>
    </location>
</feature>
<dbReference type="Gene3D" id="1.10.10.60">
    <property type="entry name" value="Homeodomain-like"/>
    <property type="match status" value="1"/>
</dbReference>
<dbReference type="Pfam" id="PF12833">
    <property type="entry name" value="HTH_18"/>
    <property type="match status" value="1"/>
</dbReference>
<dbReference type="Proteomes" id="UP000503004">
    <property type="component" value="Chromosome"/>
</dbReference>
<dbReference type="InterPro" id="IPR050204">
    <property type="entry name" value="AraC_XylS_family_regulators"/>
</dbReference>
<gene>
    <name evidence="5" type="ORF">GNH96_14120</name>
</gene>
<sequence length="354" mass="39962">MKGESERPPDTVPIARFDLGSLPAEDRYSIWKESISVIFDVEREVEAGSAPFAAMLTTCHLGSMLLAETSSVGQYFQRKSPLIARDGLDHCIIQVYQNGTTRGEWGKRHSTVQPGDVFLLDLTQPLDSCASDFRNLTLMLPRDLLAQHLGAPERLHGQSLARDSARGRLLGQHLRTLWEVATTLSSDEAHGIAQGLVHLIGAYFGEGRVEEDRPETGAALLETLRRHIADHLGDPRLTPESLAAYFRVSRSYLYSLFQPLGGITRYIQQQRLRRAFLELTQPASRPWRVSEIAYRVGFRNEAHFSRSFRHAFGMSPSEARSIGLQAVRYTTEGHDHPIDRRYERWVRELNAPAF</sequence>
<keyword evidence="6" id="KW-1185">Reference proteome</keyword>
<evidence type="ECO:0000259" key="4">
    <source>
        <dbReference type="PROSITE" id="PS01124"/>
    </source>
</evidence>
<dbReference type="GO" id="GO:0043565">
    <property type="term" value="F:sequence-specific DNA binding"/>
    <property type="evidence" value="ECO:0007669"/>
    <property type="project" value="InterPro"/>
</dbReference>
<dbReference type="SUPFAM" id="SSF46689">
    <property type="entry name" value="Homeodomain-like"/>
    <property type="match status" value="1"/>
</dbReference>
<dbReference type="GO" id="GO:0003700">
    <property type="term" value="F:DNA-binding transcription factor activity"/>
    <property type="evidence" value="ECO:0007669"/>
    <property type="project" value="InterPro"/>
</dbReference>
<proteinExistence type="predicted"/>
<protein>
    <submittedName>
        <fullName evidence="5">Helix-turn-helix domain-containing protein</fullName>
    </submittedName>
</protein>
<dbReference type="RefSeq" id="WP_169604248.1">
    <property type="nucleotide sequence ID" value="NZ_CP046565.1"/>
</dbReference>
<keyword evidence="1" id="KW-0805">Transcription regulation</keyword>
<dbReference type="InterPro" id="IPR009057">
    <property type="entry name" value="Homeodomain-like_sf"/>
</dbReference>
<reference evidence="6" key="1">
    <citation type="submission" date="2019-12" db="EMBL/GenBank/DDBJ databases">
        <authorList>
            <person name="Awala S.I."/>
            <person name="Rhee S.K."/>
        </authorList>
    </citation>
    <scope>NUCLEOTIDE SEQUENCE [LARGE SCALE GENOMIC DNA]</scope>
    <source>
        <strain evidence="6">IM1</strain>
    </source>
</reference>
<dbReference type="SMART" id="SM00342">
    <property type="entry name" value="HTH_ARAC"/>
    <property type="match status" value="1"/>
</dbReference>
<evidence type="ECO:0000256" key="1">
    <source>
        <dbReference type="ARBA" id="ARBA00023015"/>
    </source>
</evidence>
<dbReference type="PROSITE" id="PS01124">
    <property type="entry name" value="HTH_ARAC_FAMILY_2"/>
    <property type="match status" value="1"/>
</dbReference>
<dbReference type="PANTHER" id="PTHR46796:SF6">
    <property type="entry name" value="ARAC SUBFAMILY"/>
    <property type="match status" value="1"/>
</dbReference>
<dbReference type="Pfam" id="PF14525">
    <property type="entry name" value="AraC_binding_2"/>
    <property type="match status" value="1"/>
</dbReference>
<dbReference type="PRINTS" id="PR00032">
    <property type="entry name" value="HTHARAC"/>
</dbReference>
<evidence type="ECO:0000313" key="6">
    <source>
        <dbReference type="Proteomes" id="UP000503004"/>
    </source>
</evidence>
<name>A0A858QB81_9GAMM</name>
<dbReference type="InterPro" id="IPR018060">
    <property type="entry name" value="HTH_AraC"/>
</dbReference>
<dbReference type="EMBL" id="CP046565">
    <property type="protein sequence ID" value="QJD30975.1"/>
    <property type="molecule type" value="Genomic_DNA"/>
</dbReference>
<dbReference type="InterPro" id="IPR020449">
    <property type="entry name" value="Tscrpt_reg_AraC-type_HTH"/>
</dbReference>